<gene>
    <name evidence="1" type="ORF">METZ01_LOCUS305538</name>
</gene>
<reference evidence="1" key="1">
    <citation type="submission" date="2018-05" db="EMBL/GenBank/DDBJ databases">
        <authorList>
            <person name="Lanie J.A."/>
            <person name="Ng W.-L."/>
            <person name="Kazmierczak K.M."/>
            <person name="Andrzejewski T.M."/>
            <person name="Davidsen T.M."/>
            <person name="Wayne K.J."/>
            <person name="Tettelin H."/>
            <person name="Glass J.I."/>
            <person name="Rusch D."/>
            <person name="Podicherti R."/>
            <person name="Tsui H.-C.T."/>
            <person name="Winkler M.E."/>
        </authorList>
    </citation>
    <scope>NUCLEOTIDE SEQUENCE</scope>
</reference>
<name>A0A382MUM9_9ZZZZ</name>
<protein>
    <submittedName>
        <fullName evidence="1">Uncharacterized protein</fullName>
    </submittedName>
</protein>
<dbReference type="EMBL" id="UINC01096087">
    <property type="protein sequence ID" value="SVC52684.1"/>
    <property type="molecule type" value="Genomic_DNA"/>
</dbReference>
<proteinExistence type="predicted"/>
<dbReference type="AlphaFoldDB" id="A0A382MUM9"/>
<sequence>MGFYGFEFRVDLFYQHQLLSADILTFYHLNKLNATGVF</sequence>
<evidence type="ECO:0000313" key="1">
    <source>
        <dbReference type="EMBL" id="SVC52684.1"/>
    </source>
</evidence>
<organism evidence="1">
    <name type="scientific">marine metagenome</name>
    <dbReference type="NCBI Taxonomy" id="408172"/>
    <lineage>
        <taxon>unclassified sequences</taxon>
        <taxon>metagenomes</taxon>
        <taxon>ecological metagenomes</taxon>
    </lineage>
</organism>
<accession>A0A382MUM9</accession>